<name>A0A182J1B1_ANOAO</name>
<sequence>MRNLFNFTTDTILGQIELNLDAVGAGGFRVGRPERNRHDAPLRAAVRVERGGQVRCRRWRLMLQGSRRLSLVERYLVMLLLLLVPQPVGGLLQQEVLVLLEQHLVAGWGVDFPQHPGQQSPARQPHAVRHEEDVAGADVQDGEGVAQRLGDVVREAEEAHVAALLEPAGTELVRGALVPGSTLLPGAGGGGRDVEDVQRWIGQLRGNHEHVHARDEARDAPDRLQ</sequence>
<reference evidence="2" key="1">
    <citation type="submission" date="2022-08" db="UniProtKB">
        <authorList>
            <consortium name="EnsemblMetazoa"/>
        </authorList>
    </citation>
    <scope>IDENTIFICATION</scope>
    <source>
        <strain evidence="2">EBRO</strain>
    </source>
</reference>
<dbReference type="GO" id="GO:0016787">
    <property type="term" value="F:hydrolase activity"/>
    <property type="evidence" value="ECO:0007669"/>
    <property type="project" value="InterPro"/>
</dbReference>
<proteinExistence type="predicted"/>
<evidence type="ECO:0000313" key="2">
    <source>
        <dbReference type="EnsemblMetazoa" id="AATE009458-PA.1"/>
    </source>
</evidence>
<dbReference type="EnsemblMetazoa" id="AATE009458-RA">
    <property type="protein sequence ID" value="AATE009458-PA.1"/>
    <property type="gene ID" value="AATE009458"/>
</dbReference>
<dbReference type="PROSITE" id="PS00125">
    <property type="entry name" value="SER_THR_PHOSPHATASE"/>
    <property type="match status" value="1"/>
</dbReference>
<feature type="domain" description="Serine/threonine specific protein phosphatases" evidence="1">
    <location>
        <begin position="204"/>
        <end position="209"/>
    </location>
</feature>
<protein>
    <recommendedName>
        <fullName evidence="1">Serine/threonine specific protein phosphatases domain-containing protein</fullName>
    </recommendedName>
</protein>
<dbReference type="VEuPathDB" id="VectorBase:AATE009458"/>
<accession>A0A182J1B1</accession>
<dbReference type="AlphaFoldDB" id="A0A182J1B1"/>
<evidence type="ECO:0000259" key="1">
    <source>
        <dbReference type="PROSITE" id="PS00125"/>
    </source>
</evidence>
<organism evidence="2">
    <name type="scientific">Anopheles atroparvus</name>
    <name type="common">European mosquito</name>
    <dbReference type="NCBI Taxonomy" id="41427"/>
    <lineage>
        <taxon>Eukaryota</taxon>
        <taxon>Metazoa</taxon>
        <taxon>Ecdysozoa</taxon>
        <taxon>Arthropoda</taxon>
        <taxon>Hexapoda</taxon>
        <taxon>Insecta</taxon>
        <taxon>Pterygota</taxon>
        <taxon>Neoptera</taxon>
        <taxon>Endopterygota</taxon>
        <taxon>Diptera</taxon>
        <taxon>Nematocera</taxon>
        <taxon>Culicoidea</taxon>
        <taxon>Culicidae</taxon>
        <taxon>Anophelinae</taxon>
        <taxon>Anopheles</taxon>
    </lineage>
</organism>
<dbReference type="InterPro" id="IPR006186">
    <property type="entry name" value="Ser/Thr-sp_prot-phosphatase"/>
</dbReference>